<protein>
    <submittedName>
        <fullName evidence="2">DEKNAAC102070</fullName>
    </submittedName>
</protein>
<dbReference type="EMBL" id="CAACVR010000010">
    <property type="protein sequence ID" value="VEU21161.1"/>
    <property type="molecule type" value="Genomic_DNA"/>
</dbReference>
<gene>
    <name evidence="2" type="ORF">BRENAR_LOCUS1896</name>
</gene>
<dbReference type="InParanoid" id="A0A448YJU2"/>
<dbReference type="OrthoDB" id="42889at2759"/>
<dbReference type="CDD" id="cd19180">
    <property type="entry name" value="SET_SpSET10-like"/>
    <property type="match status" value="1"/>
</dbReference>
<dbReference type="GO" id="GO:0016279">
    <property type="term" value="F:protein-lysine N-methyltransferase activity"/>
    <property type="evidence" value="ECO:0007669"/>
    <property type="project" value="InterPro"/>
</dbReference>
<evidence type="ECO:0000313" key="3">
    <source>
        <dbReference type="Proteomes" id="UP000290900"/>
    </source>
</evidence>
<proteinExistence type="predicted"/>
<feature type="coiled-coil region" evidence="1">
    <location>
        <begin position="143"/>
        <end position="170"/>
    </location>
</feature>
<organism evidence="2 3">
    <name type="scientific">Brettanomyces naardenensis</name>
    <name type="common">Yeast</name>
    <dbReference type="NCBI Taxonomy" id="13370"/>
    <lineage>
        <taxon>Eukaryota</taxon>
        <taxon>Fungi</taxon>
        <taxon>Dikarya</taxon>
        <taxon>Ascomycota</taxon>
        <taxon>Saccharomycotina</taxon>
        <taxon>Pichiomycetes</taxon>
        <taxon>Pichiales</taxon>
        <taxon>Pichiaceae</taxon>
        <taxon>Brettanomyces</taxon>
    </lineage>
</organism>
<dbReference type="GO" id="GO:0005634">
    <property type="term" value="C:nucleus"/>
    <property type="evidence" value="ECO:0007669"/>
    <property type="project" value="TreeGrafter"/>
</dbReference>
<keyword evidence="1" id="KW-0175">Coiled coil</keyword>
<dbReference type="InterPro" id="IPR044432">
    <property type="entry name" value="Set10/Efm1_SET"/>
</dbReference>
<sequence length="577" mass="65995">MTQGQNTQGKLSNLITWCKDHGAIIDPRLSFEYSLEKGISTLYKPDSDLDRHNQDTLSFSISIPRELILVSSDARSFFDHLVPGFHSDLTSAALFKAFLGYKLSQNEAEQNPYFQILPRANEIRSPLGYNDEELALLKGTNLYRGTQVKLSQLQSEYKILTEELSRSDSDMHIIDFDHFLWGHLILSSRSFPYKLVDKDADPSSVMMVPLIDLMNHEPMGRVTWGYEESTGFTVQVDEGGKSGSTEIEICNNYGPKGNEELLVGYGFVIPDNQFDCLQLSLSEGSLRGMIGDAKLADWGISHLPRLEDYTYSVVSEDADVGDNDSSRDPFIVFMCNRDHPIPDGLLELFALISRNPEDESVTLKGELNGINKLRASLDSRFKDKLDKMPAMTEGVSQLNYENCRIYREGQLKVYNLVKKTLKEREKELLKKNRKRLISIKDILKKDREQFEPFLKLYQLEDGDGLNKFQMELLVHIWLMKVVNYESEDSVLSTGWIKDEFRRLKEEEVKVEHDPFLVDLYKQAIVPLLDNEDLRSLAEGHNWDVESFLLVDLVYQRNSYEKGSKLEPILIVPSTGGR</sequence>
<evidence type="ECO:0000256" key="1">
    <source>
        <dbReference type="SAM" id="Coils"/>
    </source>
</evidence>
<dbReference type="PANTHER" id="PTHR13271">
    <property type="entry name" value="UNCHARACTERIZED PUTATIVE METHYLTRANSFERASE"/>
    <property type="match status" value="1"/>
</dbReference>
<dbReference type="Proteomes" id="UP000290900">
    <property type="component" value="Unassembled WGS sequence"/>
</dbReference>
<dbReference type="InterPro" id="IPR046341">
    <property type="entry name" value="SET_dom_sf"/>
</dbReference>
<dbReference type="PANTHER" id="PTHR13271:SF147">
    <property type="entry name" value="PROTEIN-LYSINE N-METHYLTRANSFERASE EFM1-RELATED"/>
    <property type="match status" value="1"/>
</dbReference>
<dbReference type="InterPro" id="IPR050600">
    <property type="entry name" value="SETD3_SETD6_MTase"/>
</dbReference>
<dbReference type="STRING" id="13370.A0A448YJU2"/>
<name>A0A448YJU2_BRENA</name>
<reference evidence="2 3" key="1">
    <citation type="submission" date="2018-12" db="EMBL/GenBank/DDBJ databases">
        <authorList>
            <person name="Tiukova I."/>
            <person name="Dainat J."/>
        </authorList>
    </citation>
    <scope>NUCLEOTIDE SEQUENCE [LARGE SCALE GENOMIC DNA]</scope>
</reference>
<keyword evidence="3" id="KW-1185">Reference proteome</keyword>
<dbReference type="SUPFAM" id="SSF82199">
    <property type="entry name" value="SET domain"/>
    <property type="match status" value="1"/>
</dbReference>
<dbReference type="AlphaFoldDB" id="A0A448YJU2"/>
<accession>A0A448YJU2</accession>
<evidence type="ECO:0000313" key="2">
    <source>
        <dbReference type="EMBL" id="VEU21161.1"/>
    </source>
</evidence>
<dbReference type="Gene3D" id="3.90.1410.10">
    <property type="entry name" value="set domain protein methyltransferase, domain 1"/>
    <property type="match status" value="1"/>
</dbReference>